<dbReference type="Proteomes" id="UP000462501">
    <property type="component" value="Unassembled WGS sequence"/>
</dbReference>
<evidence type="ECO:0000256" key="1">
    <source>
        <dbReference type="SAM" id="MobiDB-lite"/>
    </source>
</evidence>
<sequence>MKIDISPRYVKTAARQGHSKKMAENKSQPGQAGRTRPFVEKEEQGSGWAYFLQKAKRSLSKASFAQTWCR</sequence>
<dbReference type="Proteomes" id="UP000446348">
    <property type="component" value="Unassembled WGS sequence"/>
</dbReference>
<reference evidence="3 5" key="2">
    <citation type="submission" date="2019-06" db="EMBL/GenBank/DDBJ databases">
        <title>Draft genome sequences of 15 bacterial species constituting the stable defined intestinal microbiota of the GM15 gnotobiotic mouse model.</title>
        <authorList>
            <person name="Elie C."/>
            <person name="Mathieu A."/>
            <person name="Saliou A."/>
            <person name="Darnaud M."/>
            <person name="Leulier F."/>
            <person name="Tamellini A."/>
        </authorList>
    </citation>
    <scope>NUCLEOTIDE SEQUENCE [LARGE SCALE GENOMIC DNA]</scope>
    <source>
        <strain evidence="3 5">JM4-15</strain>
    </source>
</reference>
<comment type="caution">
    <text evidence="2">The sequence shown here is derived from an EMBL/GenBank/DDBJ whole genome shotgun (WGS) entry which is preliminary data.</text>
</comment>
<proteinExistence type="predicted"/>
<gene>
    <name evidence="2" type="ORF">D3Z39_03735</name>
    <name evidence="3" type="ORF">FMM72_13020</name>
</gene>
<evidence type="ECO:0000313" key="4">
    <source>
        <dbReference type="Proteomes" id="UP000446348"/>
    </source>
</evidence>
<reference evidence="2 4" key="1">
    <citation type="submission" date="2018-08" db="EMBL/GenBank/DDBJ databases">
        <title>Murine metabolic-syndrome-specific gut microbial biobank.</title>
        <authorList>
            <person name="Liu C."/>
        </authorList>
    </citation>
    <scope>NUCLEOTIDE SEQUENCE [LARGE SCALE GENOMIC DNA]</scope>
    <source>
        <strain evidence="2 4">X69</strain>
    </source>
</reference>
<evidence type="ECO:0000313" key="3">
    <source>
        <dbReference type="EMBL" id="NDO40138.1"/>
    </source>
</evidence>
<dbReference type="RefSeq" id="WP_160208890.1">
    <property type="nucleotide sequence ID" value="NZ_CAMUSJ010000005.1"/>
</dbReference>
<feature type="region of interest" description="Disordered" evidence="1">
    <location>
        <begin position="1"/>
        <end position="41"/>
    </location>
</feature>
<evidence type="ECO:0000313" key="5">
    <source>
        <dbReference type="Proteomes" id="UP000462501"/>
    </source>
</evidence>
<evidence type="ECO:0000313" key="2">
    <source>
        <dbReference type="EMBL" id="NBI77996.1"/>
    </source>
</evidence>
<organism evidence="2 4">
    <name type="scientific">Anaerotruncus colihominis</name>
    <dbReference type="NCBI Taxonomy" id="169435"/>
    <lineage>
        <taxon>Bacteria</taxon>
        <taxon>Bacillati</taxon>
        <taxon>Bacillota</taxon>
        <taxon>Clostridia</taxon>
        <taxon>Eubacteriales</taxon>
        <taxon>Oscillospiraceae</taxon>
        <taxon>Anaerotruncus</taxon>
    </lineage>
</organism>
<dbReference type="EMBL" id="VIQT01000019">
    <property type="protein sequence ID" value="NDO40138.1"/>
    <property type="molecule type" value="Genomic_DNA"/>
</dbReference>
<accession>A0A845RCV5</accession>
<dbReference type="EMBL" id="QXWZ01000004">
    <property type="protein sequence ID" value="NBI77996.1"/>
    <property type="molecule type" value="Genomic_DNA"/>
</dbReference>
<protein>
    <submittedName>
        <fullName evidence="2">Uncharacterized protein</fullName>
    </submittedName>
</protein>
<name>A0A845RCV5_9FIRM</name>
<dbReference type="AlphaFoldDB" id="A0A845RCV5"/>